<dbReference type="SUPFAM" id="SSF56801">
    <property type="entry name" value="Acetyl-CoA synthetase-like"/>
    <property type="match status" value="1"/>
</dbReference>
<keyword evidence="5" id="KW-1185">Reference proteome</keyword>
<evidence type="ECO:0000256" key="1">
    <source>
        <dbReference type="SAM" id="MobiDB-lite"/>
    </source>
</evidence>
<sequence>MHAAGNDQASLAKPPVSHVAGPPIAEEAGQGAQTIAGYLREVTEKYGPREAVVLRNRSHRFSWTYDDLFEHAMEVARALTAAGIGKGSRVGILMTNRPEFLSSLFGTALAGGVPVALSTFSTPTEMDQLLKASEISLLLFEQHVLKKDFFVMIDGLEPAIGHGRPGHLGSERYPYLRHLVSLPGILGDADPLTSHEDGAVERWDTFLARAKHVSEAAILARADGVHPAETGGIFFSSGTTSLPKGIVHAQRAFAIQWWRWPRIFAMTEPVRSWTGNGFFWSGNISMVVGTAFSTGGAVILQRYFDAEEALFLIEQEKVTFTSGRPHQWARFQAASNWASADLSSLKYVTRGEQIWEHPTVDTDWDVPMSFGTTETMTICTSRVAGVADEEYAGSMGEVLPGNTIKIVDPLTGAIMPLGEKGEMCIKGPTLMTGYLGKAPEECFDAQGFYCSGDGGRIDAQGRFYWDGRLTDMIKTGGANVAPIEVDEVVGRYPGVKRVQTVGIPDDMLGEMVVTAIVPVDGTELDEKAVIGFCKEQIASFKVPRRVLFFTDEEMAVTGSEKVKPAVVKELVSKRLES</sequence>
<dbReference type="RefSeq" id="WP_188822115.1">
    <property type="nucleotide sequence ID" value="NZ_BMLK01000021.1"/>
</dbReference>
<dbReference type="EMBL" id="BMLK01000021">
    <property type="protein sequence ID" value="GGN58131.1"/>
    <property type="molecule type" value="Genomic_DNA"/>
</dbReference>
<name>A0ABQ2JUY1_9SPHN</name>
<feature type="region of interest" description="Disordered" evidence="1">
    <location>
        <begin position="1"/>
        <end position="26"/>
    </location>
</feature>
<dbReference type="Pfam" id="PF00501">
    <property type="entry name" value="AMP-binding"/>
    <property type="match status" value="1"/>
</dbReference>
<dbReference type="Gene3D" id="3.40.50.12780">
    <property type="entry name" value="N-terminal domain of ligase-like"/>
    <property type="match status" value="1"/>
</dbReference>
<dbReference type="InterPro" id="IPR045851">
    <property type="entry name" value="AMP-bd_C_sf"/>
</dbReference>
<feature type="domain" description="AMP-binding enzyme C-terminal" evidence="3">
    <location>
        <begin position="484"/>
        <end position="561"/>
    </location>
</feature>
<dbReference type="Gene3D" id="3.30.300.30">
    <property type="match status" value="1"/>
</dbReference>
<organism evidence="4 5">
    <name type="scientific">Novosphingobium indicum</name>
    <dbReference type="NCBI Taxonomy" id="462949"/>
    <lineage>
        <taxon>Bacteria</taxon>
        <taxon>Pseudomonadati</taxon>
        <taxon>Pseudomonadota</taxon>
        <taxon>Alphaproteobacteria</taxon>
        <taxon>Sphingomonadales</taxon>
        <taxon>Sphingomonadaceae</taxon>
        <taxon>Novosphingobium</taxon>
    </lineage>
</organism>
<dbReference type="Proteomes" id="UP000605099">
    <property type="component" value="Unassembled WGS sequence"/>
</dbReference>
<gene>
    <name evidence="4" type="ORF">GCM10011349_37430</name>
</gene>
<dbReference type="Pfam" id="PF13193">
    <property type="entry name" value="AMP-binding_C"/>
    <property type="match status" value="1"/>
</dbReference>
<dbReference type="PANTHER" id="PTHR24096">
    <property type="entry name" value="LONG-CHAIN-FATTY-ACID--COA LIGASE"/>
    <property type="match status" value="1"/>
</dbReference>
<evidence type="ECO:0000313" key="4">
    <source>
        <dbReference type="EMBL" id="GGN58131.1"/>
    </source>
</evidence>
<accession>A0ABQ2JUY1</accession>
<dbReference type="InterPro" id="IPR020845">
    <property type="entry name" value="AMP-binding_CS"/>
</dbReference>
<protein>
    <submittedName>
        <fullName evidence="4">AMP-binding protein</fullName>
    </submittedName>
</protein>
<dbReference type="InterPro" id="IPR042099">
    <property type="entry name" value="ANL_N_sf"/>
</dbReference>
<proteinExistence type="predicted"/>
<comment type="caution">
    <text evidence="4">The sequence shown here is derived from an EMBL/GenBank/DDBJ whole genome shotgun (WGS) entry which is preliminary data.</text>
</comment>
<dbReference type="InterPro" id="IPR000873">
    <property type="entry name" value="AMP-dep_synth/lig_dom"/>
</dbReference>
<feature type="domain" description="AMP-dependent synthetase/ligase" evidence="2">
    <location>
        <begin position="41"/>
        <end position="435"/>
    </location>
</feature>
<dbReference type="PROSITE" id="PS00455">
    <property type="entry name" value="AMP_BINDING"/>
    <property type="match status" value="1"/>
</dbReference>
<dbReference type="CDD" id="cd04433">
    <property type="entry name" value="AFD_class_I"/>
    <property type="match status" value="1"/>
</dbReference>
<dbReference type="InterPro" id="IPR025110">
    <property type="entry name" value="AMP-bd_C"/>
</dbReference>
<evidence type="ECO:0000313" key="5">
    <source>
        <dbReference type="Proteomes" id="UP000605099"/>
    </source>
</evidence>
<evidence type="ECO:0000259" key="3">
    <source>
        <dbReference type="Pfam" id="PF13193"/>
    </source>
</evidence>
<reference evidence="5" key="1">
    <citation type="journal article" date="2019" name="Int. J. Syst. Evol. Microbiol.">
        <title>The Global Catalogue of Microorganisms (GCM) 10K type strain sequencing project: providing services to taxonomists for standard genome sequencing and annotation.</title>
        <authorList>
            <consortium name="The Broad Institute Genomics Platform"/>
            <consortium name="The Broad Institute Genome Sequencing Center for Infectious Disease"/>
            <person name="Wu L."/>
            <person name="Ma J."/>
        </authorList>
    </citation>
    <scope>NUCLEOTIDE SEQUENCE [LARGE SCALE GENOMIC DNA]</scope>
    <source>
        <strain evidence="5">CGMCC 1.6784</strain>
    </source>
</reference>
<evidence type="ECO:0000259" key="2">
    <source>
        <dbReference type="Pfam" id="PF00501"/>
    </source>
</evidence>